<feature type="signal peptide" evidence="4">
    <location>
        <begin position="1"/>
        <end position="28"/>
    </location>
</feature>
<dbReference type="GO" id="GO:0030288">
    <property type="term" value="C:outer membrane-bounded periplasmic space"/>
    <property type="evidence" value="ECO:0007669"/>
    <property type="project" value="TreeGrafter"/>
</dbReference>
<keyword evidence="7" id="KW-1185">Reference proteome</keyword>
<protein>
    <submittedName>
        <fullName evidence="6">Putative major cell-binding factor</fullName>
    </submittedName>
</protein>
<dbReference type="eggNOG" id="COG0834">
    <property type="taxonomic scope" value="Bacteria"/>
</dbReference>
<evidence type="ECO:0000313" key="7">
    <source>
        <dbReference type="Proteomes" id="UP000016638"/>
    </source>
</evidence>
<accession>U2TAE3</accession>
<dbReference type="RefSeq" id="WP_021725297.1">
    <property type="nucleotide sequence ID" value="NZ_AWEZ01000017.1"/>
</dbReference>
<dbReference type="InterPro" id="IPR001638">
    <property type="entry name" value="Solute-binding_3/MltF_N"/>
</dbReference>
<dbReference type="EMBL" id="AWEZ01000017">
    <property type="protein sequence ID" value="ERL10004.1"/>
    <property type="molecule type" value="Genomic_DNA"/>
</dbReference>
<feature type="domain" description="Solute-binding protein family 3/N-terminal" evidence="5">
    <location>
        <begin position="58"/>
        <end position="293"/>
    </location>
</feature>
<dbReference type="GO" id="GO:0006865">
    <property type="term" value="P:amino acid transport"/>
    <property type="evidence" value="ECO:0007669"/>
    <property type="project" value="TreeGrafter"/>
</dbReference>
<dbReference type="InterPro" id="IPR006311">
    <property type="entry name" value="TAT_signal"/>
</dbReference>
<dbReference type="Gene3D" id="3.40.190.10">
    <property type="entry name" value="Periplasmic binding protein-like II"/>
    <property type="match status" value="2"/>
</dbReference>
<evidence type="ECO:0000259" key="5">
    <source>
        <dbReference type="SMART" id="SM00062"/>
    </source>
</evidence>
<dbReference type="PATRIC" id="fig|1125712.3.peg.437"/>
<evidence type="ECO:0000256" key="1">
    <source>
        <dbReference type="ARBA" id="ARBA00010333"/>
    </source>
</evidence>
<feature type="chain" id="PRO_5038434762" evidence="4">
    <location>
        <begin position="29"/>
        <end position="294"/>
    </location>
</feature>
<dbReference type="Proteomes" id="UP000016638">
    <property type="component" value="Unassembled WGS sequence"/>
</dbReference>
<gene>
    <name evidence="6" type="ORF">HMPREF1316_1400</name>
</gene>
<evidence type="ECO:0000313" key="6">
    <source>
        <dbReference type="EMBL" id="ERL10004.1"/>
    </source>
</evidence>
<dbReference type="AlphaFoldDB" id="U2TAE3"/>
<keyword evidence="2" id="KW-0813">Transport</keyword>
<keyword evidence="3 4" id="KW-0732">Signal</keyword>
<dbReference type="OrthoDB" id="9807888at2"/>
<dbReference type="GO" id="GO:0005576">
    <property type="term" value="C:extracellular region"/>
    <property type="evidence" value="ECO:0007669"/>
    <property type="project" value="TreeGrafter"/>
</dbReference>
<proteinExistence type="inferred from homology"/>
<dbReference type="SUPFAM" id="SSF53850">
    <property type="entry name" value="Periplasmic binding protein-like II"/>
    <property type="match status" value="1"/>
</dbReference>
<evidence type="ECO:0000256" key="3">
    <source>
        <dbReference type="ARBA" id="ARBA00022729"/>
    </source>
</evidence>
<dbReference type="STRING" id="1125712.HMPREF1316_1400"/>
<organism evidence="6 7">
    <name type="scientific">Olsenella profusa F0195</name>
    <dbReference type="NCBI Taxonomy" id="1125712"/>
    <lineage>
        <taxon>Bacteria</taxon>
        <taxon>Bacillati</taxon>
        <taxon>Actinomycetota</taxon>
        <taxon>Coriobacteriia</taxon>
        <taxon>Coriobacteriales</taxon>
        <taxon>Atopobiaceae</taxon>
        <taxon>Olsenella</taxon>
    </lineage>
</organism>
<evidence type="ECO:0000256" key="4">
    <source>
        <dbReference type="SAM" id="SignalP"/>
    </source>
</evidence>
<dbReference type="PROSITE" id="PS51318">
    <property type="entry name" value="TAT"/>
    <property type="match status" value="1"/>
</dbReference>
<dbReference type="Pfam" id="PF00497">
    <property type="entry name" value="SBP_bac_3"/>
    <property type="match status" value="1"/>
</dbReference>
<evidence type="ECO:0000256" key="2">
    <source>
        <dbReference type="ARBA" id="ARBA00022448"/>
    </source>
</evidence>
<comment type="caution">
    <text evidence="6">The sequence shown here is derived from an EMBL/GenBank/DDBJ whole genome shotgun (WGS) entry which is preliminary data.</text>
</comment>
<comment type="similarity">
    <text evidence="1">Belongs to the bacterial solute-binding protein 3 family.</text>
</comment>
<name>U2TAE3_9ACTN</name>
<dbReference type="PANTHER" id="PTHR30085:SF6">
    <property type="entry name" value="ABC TRANSPORTER GLUTAMINE-BINDING PROTEIN GLNH"/>
    <property type="match status" value="1"/>
</dbReference>
<sequence length="294" mass="31276">MRNGNARADARPALTRRGFLAACGTATAALAGFSLAGCARSGGATAMDGLSAIQGRGTLKCGVKTDVPGYGYQDTATGRYQGMEIDICHEIAASVFSTTADDARADNLVEFTGVTAKTRGPLVDSGEVDLVCATYTITEARKKSWNFTDPYYTDSVGMLVLKSAGLRSVTDLDGRVIGVGEGANTRKELQKMLEDQGLVDRVHLSFAEYMDYPTLAAALASGNIDVFAIDRSILGGYMNDSNELLEPDLVFGQQDYGVCTNLRSTELSAVCEDVVTQLVSSGRINELAAYYHLL</sequence>
<dbReference type="InterPro" id="IPR051455">
    <property type="entry name" value="Bact_solute-bind_prot3"/>
</dbReference>
<reference evidence="6 7" key="1">
    <citation type="submission" date="2013-08" db="EMBL/GenBank/DDBJ databases">
        <authorList>
            <person name="Durkin A.S."/>
            <person name="Haft D.R."/>
            <person name="McCorrison J."/>
            <person name="Torralba M."/>
            <person name="Gillis M."/>
            <person name="Haft D.H."/>
            <person name="Methe B."/>
            <person name="Sutton G."/>
            <person name="Nelson K.E."/>
        </authorList>
    </citation>
    <scope>NUCLEOTIDE SEQUENCE [LARGE SCALE GENOMIC DNA]</scope>
    <source>
        <strain evidence="6 7">F0195</strain>
    </source>
</reference>
<dbReference type="SMART" id="SM00062">
    <property type="entry name" value="PBPb"/>
    <property type="match status" value="1"/>
</dbReference>
<dbReference type="PANTHER" id="PTHR30085">
    <property type="entry name" value="AMINO ACID ABC TRANSPORTER PERMEASE"/>
    <property type="match status" value="1"/>
</dbReference>